<evidence type="ECO:0000256" key="3">
    <source>
        <dbReference type="NCBIfam" id="TIGR02488"/>
    </source>
</evidence>
<reference evidence="8 9" key="1">
    <citation type="submission" date="2016-07" db="EMBL/GenBank/DDBJ databases">
        <title>Genome and transcriptome analysis of iron-reducing fermentative bacteria Anoxybacter fermentans.</title>
        <authorList>
            <person name="Zeng X."/>
            <person name="Shao Z."/>
        </authorList>
    </citation>
    <scope>NUCLEOTIDE SEQUENCE [LARGE SCALE GENOMIC DNA]</scope>
    <source>
        <strain evidence="8 9">DY22613</strain>
    </source>
</reference>
<dbReference type="Pfam" id="PF06429">
    <property type="entry name" value="Flg_bbr_C"/>
    <property type="match status" value="1"/>
</dbReference>
<dbReference type="InterPro" id="IPR012834">
    <property type="entry name" value="FlgG_G_neg"/>
</dbReference>
<evidence type="ECO:0000313" key="8">
    <source>
        <dbReference type="EMBL" id="AZR73850.1"/>
    </source>
</evidence>
<dbReference type="NCBIfam" id="TIGR03506">
    <property type="entry name" value="FlgEFG_subfam"/>
    <property type="match status" value="2"/>
</dbReference>
<feature type="domain" description="Flagellar basal-body/hook protein C-terminal" evidence="6">
    <location>
        <begin position="215"/>
        <end position="260"/>
    </location>
</feature>
<dbReference type="InterPro" id="IPR001444">
    <property type="entry name" value="Flag_bb_rod_N"/>
</dbReference>
<dbReference type="PANTHER" id="PTHR30435">
    <property type="entry name" value="FLAGELLAR PROTEIN"/>
    <property type="match status" value="1"/>
</dbReference>
<evidence type="ECO:0000259" key="7">
    <source>
        <dbReference type="Pfam" id="PF22692"/>
    </source>
</evidence>
<evidence type="ECO:0000313" key="9">
    <source>
        <dbReference type="Proteomes" id="UP000267250"/>
    </source>
</evidence>
<dbReference type="Pfam" id="PF00460">
    <property type="entry name" value="Flg_bb_rod"/>
    <property type="match status" value="1"/>
</dbReference>
<keyword evidence="8" id="KW-0282">Flagellum</keyword>
<dbReference type="GO" id="GO:0071978">
    <property type="term" value="P:bacterial-type flagellum-dependent swarming motility"/>
    <property type="evidence" value="ECO:0007669"/>
    <property type="project" value="TreeGrafter"/>
</dbReference>
<keyword evidence="4" id="KW-0975">Bacterial flagellum</keyword>
<evidence type="ECO:0000256" key="4">
    <source>
        <dbReference type="RuleBase" id="RU362116"/>
    </source>
</evidence>
<dbReference type="NCBIfam" id="TIGR02490">
    <property type="entry name" value="flgF"/>
    <property type="match status" value="1"/>
</dbReference>
<proteinExistence type="inferred from homology"/>
<evidence type="ECO:0000256" key="1">
    <source>
        <dbReference type="ARBA" id="ARBA00009677"/>
    </source>
</evidence>
<keyword evidence="8" id="KW-0969">Cilium</keyword>
<sequence>MIRSLWTAASGMQAQQLNIDNIANNLANVNTAGFKKSRVNFQDLMYETIKEAGTPNAQGSISPNGIEIGNGVRPASVQRLFTQGNFQQTGNPLDLVIEGDGFFQIQLPDGSTAYTRDGSFKQDGDGRIVTSDGYPLFPEIYIPEDAVGININADGTVSVMLAGEEEPQEIGQLELARFANPAGLSSSGRNLFKATVASGAPIIGNPGMEGFGTIAQGYLEMSNVQVVEEMVNMITAQRAYEINSKTIQASEEMLRTVSNLKR</sequence>
<comment type="subcellular location">
    <subcellularLocation>
        <location evidence="4">Bacterial flagellum basal body</location>
    </subcellularLocation>
</comment>
<dbReference type="EMBL" id="CP016379">
    <property type="protein sequence ID" value="AZR73850.1"/>
    <property type="molecule type" value="Genomic_DNA"/>
</dbReference>
<evidence type="ECO:0000259" key="6">
    <source>
        <dbReference type="Pfam" id="PF06429"/>
    </source>
</evidence>
<protein>
    <recommendedName>
        <fullName evidence="2 3">Flagellar basal-body rod protein FlgG</fullName>
    </recommendedName>
</protein>
<dbReference type="NCBIfam" id="TIGR02488">
    <property type="entry name" value="flgG_G_neg"/>
    <property type="match status" value="1"/>
</dbReference>
<keyword evidence="9" id="KW-1185">Reference proteome</keyword>
<dbReference type="OrthoDB" id="9804559at2"/>
<comment type="similarity">
    <text evidence="1 4">Belongs to the flagella basal body rod proteins family.</text>
</comment>
<name>A0A3Q9HRE6_9FIRM</name>
<dbReference type="SUPFAM" id="SSF117143">
    <property type="entry name" value="Flagellar hook protein flgE"/>
    <property type="match status" value="1"/>
</dbReference>
<accession>A0A3Q9HRE6</accession>
<dbReference type="InterPro" id="IPR010930">
    <property type="entry name" value="Flg_bb/hook_C_dom"/>
</dbReference>
<feature type="domain" description="Flagellar hook protein FlgE/F/G-like D1" evidence="7">
    <location>
        <begin position="97"/>
        <end position="159"/>
    </location>
</feature>
<evidence type="ECO:0000256" key="2">
    <source>
        <dbReference type="ARBA" id="ARBA00017948"/>
    </source>
</evidence>
<dbReference type="GO" id="GO:0009426">
    <property type="term" value="C:bacterial-type flagellum basal body, distal rod"/>
    <property type="evidence" value="ECO:0007669"/>
    <property type="project" value="UniProtKB-UniRule"/>
</dbReference>
<dbReference type="PANTHER" id="PTHR30435:SF19">
    <property type="entry name" value="FLAGELLAR BASAL-BODY ROD PROTEIN FLGG"/>
    <property type="match status" value="1"/>
</dbReference>
<dbReference type="RefSeq" id="WP_127017201.1">
    <property type="nucleotide sequence ID" value="NZ_CP016379.1"/>
</dbReference>
<dbReference type="InterPro" id="IPR012836">
    <property type="entry name" value="FlgF"/>
</dbReference>
<feature type="domain" description="Flagellar basal body rod protein N-terminal" evidence="5">
    <location>
        <begin position="7"/>
        <end position="35"/>
    </location>
</feature>
<dbReference type="InterPro" id="IPR037925">
    <property type="entry name" value="FlgE/F/G-like"/>
</dbReference>
<dbReference type="InterPro" id="IPR020013">
    <property type="entry name" value="Flagellar_FlgE/F/G"/>
</dbReference>
<dbReference type="AlphaFoldDB" id="A0A3Q9HRE6"/>
<dbReference type="InterPro" id="IPR053967">
    <property type="entry name" value="LlgE_F_G-like_D1"/>
</dbReference>
<gene>
    <name evidence="8" type="primary">flgG</name>
    <name evidence="8" type="ORF">BBF96_10900</name>
</gene>
<dbReference type="KEGG" id="aft:BBF96_10900"/>
<organism evidence="8 9">
    <name type="scientific">Anoxybacter fermentans</name>
    <dbReference type="NCBI Taxonomy" id="1323375"/>
    <lineage>
        <taxon>Bacteria</taxon>
        <taxon>Bacillati</taxon>
        <taxon>Bacillota</taxon>
        <taxon>Clostridia</taxon>
        <taxon>Halanaerobiales</taxon>
        <taxon>Anoxybacter</taxon>
    </lineage>
</organism>
<keyword evidence="8" id="KW-0966">Cell projection</keyword>
<evidence type="ECO:0000259" key="5">
    <source>
        <dbReference type="Pfam" id="PF00460"/>
    </source>
</evidence>
<dbReference type="Pfam" id="PF22692">
    <property type="entry name" value="LlgE_F_G_D1"/>
    <property type="match status" value="1"/>
</dbReference>
<dbReference type="Proteomes" id="UP000267250">
    <property type="component" value="Chromosome"/>
</dbReference>